<evidence type="ECO:0000256" key="2">
    <source>
        <dbReference type="SAM" id="MobiDB-lite"/>
    </source>
</evidence>
<sequence length="453" mass="50672">MVQTAIDIEGKSPLAVCLECRENKWSQTAKLLREAYAKTATQQSCSFSPSLLSPPDRPLHITHDGEAPTSEPLPLRIKDIVSLSEKGSLAAGRSARNRTSPGNNADKLVRRQRIDIVNGQHHLARFPSGKDTPTEHILQDIYKLIQLAPQYHEMVALWIQSDSLEIQLGDNDKPLQLMSTWPSLMTRYVTKTTAAEIPKLCLRRNVFISPAKEKSVADPTMLELLYADAKRNVLKGHYPCSEEDAIELGGLTMQVLYGDHVSTVHHSGFLQGQLEEVLPVAMATSRRRVEFERRILAQHSRVSQSVSTFSDNDPQASLYKQYLQKCCQWPFYGAAFFHGSLATKTFRLPTQVKIHRKAHVPVNIAVNTSGFHLISLETNSVITSLSYDSVDWDASAEKHCVQLSRSDKTLHVQIKTRMAGLFSSLVSRMSEQYLQRSHGNTSTTTSTAHTQND</sequence>
<feature type="compositionally biased region" description="Low complexity" evidence="2">
    <location>
        <begin position="44"/>
        <end position="54"/>
    </location>
</feature>
<dbReference type="Gene3D" id="1.20.80.10">
    <property type="match status" value="1"/>
</dbReference>
<comment type="caution">
    <text evidence="4">The sequence shown here is derived from an EMBL/GenBank/DDBJ whole genome shotgun (WGS) entry which is preliminary data.</text>
</comment>
<dbReference type="InterPro" id="IPR014352">
    <property type="entry name" value="FERM/acyl-CoA-bd_prot_sf"/>
</dbReference>
<proteinExistence type="predicted"/>
<dbReference type="PANTHER" id="PTHR13283">
    <property type="entry name" value="KREV INTERACTION TRAPPED 1-RELATED"/>
    <property type="match status" value="1"/>
</dbReference>
<dbReference type="Pfam" id="PF00373">
    <property type="entry name" value="FERM_M"/>
    <property type="match status" value="1"/>
</dbReference>
<dbReference type="GO" id="GO:0005886">
    <property type="term" value="C:plasma membrane"/>
    <property type="evidence" value="ECO:0007669"/>
    <property type="project" value="TreeGrafter"/>
</dbReference>
<dbReference type="EMBL" id="CASHTH010001151">
    <property type="protein sequence ID" value="CAI8012073.1"/>
    <property type="molecule type" value="Genomic_DNA"/>
</dbReference>
<keyword evidence="5" id="KW-1185">Reference proteome</keyword>
<gene>
    <name evidence="4" type="ORF">GBAR_LOCUS7754</name>
</gene>
<feature type="compositionally biased region" description="Basic and acidic residues" evidence="2">
    <location>
        <begin position="57"/>
        <end position="66"/>
    </location>
</feature>
<dbReference type="InterPro" id="IPR019748">
    <property type="entry name" value="FERM_central"/>
</dbReference>
<accession>A0AA35RID0</accession>
<reference evidence="4" key="1">
    <citation type="submission" date="2023-03" db="EMBL/GenBank/DDBJ databases">
        <authorList>
            <person name="Steffen K."/>
            <person name="Cardenas P."/>
        </authorList>
    </citation>
    <scope>NUCLEOTIDE SEQUENCE</scope>
</reference>
<protein>
    <recommendedName>
        <fullName evidence="1">FERM domain-containing protein 8</fullName>
    </recommendedName>
</protein>
<feature type="region of interest" description="Disordered" evidence="2">
    <location>
        <begin position="44"/>
        <end position="72"/>
    </location>
</feature>
<dbReference type="Pfam" id="PF24522">
    <property type="entry name" value="KRIT1_FRMD8_FERM_C"/>
    <property type="match status" value="1"/>
</dbReference>
<dbReference type="SMART" id="SM00295">
    <property type="entry name" value="B41"/>
    <property type="match status" value="1"/>
</dbReference>
<dbReference type="InterPro" id="IPR000299">
    <property type="entry name" value="FERM_domain"/>
</dbReference>
<dbReference type="CDD" id="cd14473">
    <property type="entry name" value="FERM_B-lobe"/>
    <property type="match status" value="1"/>
</dbReference>
<feature type="region of interest" description="Disordered" evidence="2">
    <location>
        <begin position="433"/>
        <end position="453"/>
    </location>
</feature>
<dbReference type="Gene3D" id="3.10.20.90">
    <property type="entry name" value="Phosphatidylinositol 3-kinase Catalytic Subunit, Chain A, domain 1"/>
    <property type="match status" value="1"/>
</dbReference>
<organism evidence="4 5">
    <name type="scientific">Geodia barretti</name>
    <name type="common">Barrett's horny sponge</name>
    <dbReference type="NCBI Taxonomy" id="519541"/>
    <lineage>
        <taxon>Eukaryota</taxon>
        <taxon>Metazoa</taxon>
        <taxon>Porifera</taxon>
        <taxon>Demospongiae</taxon>
        <taxon>Heteroscleromorpha</taxon>
        <taxon>Tetractinellida</taxon>
        <taxon>Astrophorina</taxon>
        <taxon>Geodiidae</taxon>
        <taxon>Geodia</taxon>
    </lineage>
</organism>
<dbReference type="InterPro" id="IPR051594">
    <property type="entry name" value="KRIT1/FRMD8"/>
</dbReference>
<feature type="domain" description="FERM" evidence="3">
    <location>
        <begin position="110"/>
        <end position="453"/>
    </location>
</feature>
<evidence type="ECO:0000259" key="3">
    <source>
        <dbReference type="PROSITE" id="PS50057"/>
    </source>
</evidence>
<dbReference type="InterPro" id="IPR057096">
    <property type="entry name" value="KRIT1_FRMD8_FERM_C"/>
</dbReference>
<evidence type="ECO:0000313" key="5">
    <source>
        <dbReference type="Proteomes" id="UP001174909"/>
    </source>
</evidence>
<dbReference type="InterPro" id="IPR035963">
    <property type="entry name" value="FERM_2"/>
</dbReference>
<dbReference type="PANTHER" id="PTHR13283:SF10">
    <property type="entry name" value="FERM DOMAIN-CONTAINING PROTEIN 8"/>
    <property type="match status" value="1"/>
</dbReference>
<dbReference type="InterPro" id="IPR019749">
    <property type="entry name" value="Band_41_domain"/>
</dbReference>
<dbReference type="Proteomes" id="UP001174909">
    <property type="component" value="Unassembled WGS sequence"/>
</dbReference>
<evidence type="ECO:0000313" key="4">
    <source>
        <dbReference type="EMBL" id="CAI8012073.1"/>
    </source>
</evidence>
<dbReference type="Gene3D" id="2.30.29.30">
    <property type="entry name" value="Pleckstrin-homology domain (PH domain)/Phosphotyrosine-binding domain (PTB)"/>
    <property type="match status" value="1"/>
</dbReference>
<feature type="region of interest" description="Disordered" evidence="2">
    <location>
        <begin position="88"/>
        <end position="107"/>
    </location>
</feature>
<dbReference type="SUPFAM" id="SSF47031">
    <property type="entry name" value="Second domain of FERM"/>
    <property type="match status" value="1"/>
</dbReference>
<dbReference type="PROSITE" id="PS50057">
    <property type="entry name" value="FERM_3"/>
    <property type="match status" value="1"/>
</dbReference>
<dbReference type="AlphaFoldDB" id="A0AA35RID0"/>
<dbReference type="InterPro" id="IPR011993">
    <property type="entry name" value="PH-like_dom_sf"/>
</dbReference>
<name>A0AA35RID0_GEOBA</name>
<evidence type="ECO:0000256" key="1">
    <source>
        <dbReference type="ARBA" id="ARBA00039547"/>
    </source>
</evidence>